<feature type="domain" description="HD" evidence="1">
    <location>
        <begin position="33"/>
        <end position="123"/>
    </location>
</feature>
<dbReference type="AlphaFoldDB" id="A0A3G8JQ24"/>
<accession>A0A3G8JQ24</accession>
<name>A0A3G8JQ24_9ACTN</name>
<dbReference type="OrthoDB" id="9808993at2"/>
<dbReference type="PIRSF" id="PIRSF035170">
    <property type="entry name" value="HD_phosphohydro"/>
    <property type="match status" value="1"/>
</dbReference>
<dbReference type="KEGG" id="gom:D7316_03799"/>
<reference evidence="2 3" key="1">
    <citation type="submission" date="2018-11" db="EMBL/GenBank/DDBJ databases">
        <title>Gordonia insulae sp. nov., isolated from an island soil.</title>
        <authorList>
            <person name="Kim Y.S."/>
            <person name="Kim S.B."/>
        </authorList>
    </citation>
    <scope>NUCLEOTIDE SEQUENCE [LARGE SCALE GENOMIC DNA]</scope>
    <source>
        <strain evidence="2 3">MMS17-SY073</strain>
    </source>
</reference>
<protein>
    <recommendedName>
        <fullName evidence="1">HD domain-containing protein</fullName>
    </recommendedName>
</protein>
<dbReference type="PANTHER" id="PTHR21174:SF0">
    <property type="entry name" value="HD PHOSPHOHYDROLASE FAMILY PROTEIN-RELATED"/>
    <property type="match status" value="1"/>
</dbReference>
<evidence type="ECO:0000259" key="1">
    <source>
        <dbReference type="Pfam" id="PF01966"/>
    </source>
</evidence>
<dbReference type="Gene3D" id="1.10.3210.10">
    <property type="entry name" value="Hypothetical protein af1432"/>
    <property type="match status" value="1"/>
</dbReference>
<dbReference type="InterPro" id="IPR009218">
    <property type="entry name" value="HD_phosphohydro"/>
</dbReference>
<sequence>MNDPDLVEPHLDQDQRDYLLSRWRESQRRYHTVDHLRQVLRSLAELQTAGVDFDATSVRLAAWFHDAVYDIPGHDNEIRSAELASTMLADQGLADEVARLVRITATHHVDPGDHNAAALCDADLSILAAPPADYARYRHQIRDEYARVPDEYFRPGRADVLRGLLNQQSIFHTVFGLAQWEDRARRNVTDEIAELVGADSV</sequence>
<keyword evidence="3" id="KW-1185">Reference proteome</keyword>
<dbReference type="Proteomes" id="UP000271469">
    <property type="component" value="Chromosome"/>
</dbReference>
<organism evidence="2 3">
    <name type="scientific">Gordonia insulae</name>
    <dbReference type="NCBI Taxonomy" id="2420509"/>
    <lineage>
        <taxon>Bacteria</taxon>
        <taxon>Bacillati</taxon>
        <taxon>Actinomycetota</taxon>
        <taxon>Actinomycetes</taxon>
        <taxon>Mycobacteriales</taxon>
        <taxon>Gordoniaceae</taxon>
        <taxon>Gordonia</taxon>
    </lineage>
</organism>
<proteinExistence type="predicted"/>
<evidence type="ECO:0000313" key="2">
    <source>
        <dbReference type="EMBL" id="AZG47191.1"/>
    </source>
</evidence>
<dbReference type="SUPFAM" id="SSF109604">
    <property type="entry name" value="HD-domain/PDEase-like"/>
    <property type="match status" value="1"/>
</dbReference>
<dbReference type="InterPro" id="IPR006674">
    <property type="entry name" value="HD_domain"/>
</dbReference>
<dbReference type="EMBL" id="CP033972">
    <property type="protein sequence ID" value="AZG47191.1"/>
    <property type="molecule type" value="Genomic_DNA"/>
</dbReference>
<evidence type="ECO:0000313" key="3">
    <source>
        <dbReference type="Proteomes" id="UP000271469"/>
    </source>
</evidence>
<dbReference type="PANTHER" id="PTHR21174">
    <property type="match status" value="1"/>
</dbReference>
<dbReference type="RefSeq" id="WP_124709592.1">
    <property type="nucleotide sequence ID" value="NZ_CP033972.1"/>
</dbReference>
<dbReference type="Pfam" id="PF01966">
    <property type="entry name" value="HD"/>
    <property type="match status" value="1"/>
</dbReference>
<gene>
    <name evidence="2" type="ORF">D7316_03799</name>
</gene>